<sequence>MCKMRTVALIVTYNRLDKLMLCWASTARQSFDDIVIVNNASTDGTKLWLDAIVDPRLHRLHLSDNSGGAGGFKKGAQFIKDTISADWVFIYDDDAYPQDDIVECFDRLSEVNRYDAHAAKVIDLSNNICKMNAPWIKYPVSFKENIAYLREPHSYCVSGERREQIISFSFVGLIIKKDLLCNTTDYIHDDLFIYFDDVYYSYHLHLRGSRLNYLPEITFTHDINTNVKSINPGWKVYYLVRNLLLENKYFGSERPFSLCFICMRLIKYFTISVRQPSPLQYIKYFFKAIVDGRSLKSGRRH</sequence>
<dbReference type="EMBL" id="FR719191">
    <property type="protein sequence ID" value="CBX81108.1"/>
    <property type="molecule type" value="Genomic_DNA"/>
</dbReference>
<dbReference type="Gene3D" id="3.90.550.10">
    <property type="entry name" value="Spore Coat Polysaccharide Biosynthesis Protein SpsA, Chain A"/>
    <property type="match status" value="1"/>
</dbReference>
<evidence type="ECO:0000256" key="2">
    <source>
        <dbReference type="ARBA" id="ARBA00022676"/>
    </source>
</evidence>
<dbReference type="InterPro" id="IPR029044">
    <property type="entry name" value="Nucleotide-diphossugar_trans"/>
</dbReference>
<proteinExistence type="inferred from homology"/>
<comment type="similarity">
    <text evidence="1">Belongs to the glycosyltransferase 2 family.</text>
</comment>
<evidence type="ECO:0000313" key="5">
    <source>
        <dbReference type="EMBL" id="CBX81108.1"/>
    </source>
</evidence>
<gene>
    <name evidence="5" type="ORF">EAIL5_2288</name>
</gene>
<accession>E5B5L2</accession>
<dbReference type="PANTHER" id="PTHR43179">
    <property type="entry name" value="RHAMNOSYLTRANSFERASE WBBL"/>
    <property type="match status" value="1"/>
</dbReference>
<evidence type="ECO:0000256" key="1">
    <source>
        <dbReference type="ARBA" id="ARBA00006739"/>
    </source>
</evidence>
<evidence type="ECO:0000256" key="3">
    <source>
        <dbReference type="ARBA" id="ARBA00022679"/>
    </source>
</evidence>
<dbReference type="InterPro" id="IPR001173">
    <property type="entry name" value="Glyco_trans_2-like"/>
</dbReference>
<keyword evidence="3 5" id="KW-0808">Transferase</keyword>
<dbReference type="SUPFAM" id="SSF53448">
    <property type="entry name" value="Nucleotide-diphospho-sugar transferases"/>
    <property type="match status" value="1"/>
</dbReference>
<dbReference type="AlphaFoldDB" id="E5B5L2"/>
<organism evidence="5">
    <name type="scientific">Erwinia amylovora ATCC BAA-2158</name>
    <dbReference type="NCBI Taxonomy" id="889211"/>
    <lineage>
        <taxon>Bacteria</taxon>
        <taxon>Pseudomonadati</taxon>
        <taxon>Pseudomonadota</taxon>
        <taxon>Gammaproteobacteria</taxon>
        <taxon>Enterobacterales</taxon>
        <taxon>Erwiniaceae</taxon>
        <taxon>Erwinia</taxon>
    </lineage>
</organism>
<reference evidence="5" key="1">
    <citation type="journal article" date="2011" name="J. Bacteriol.">
        <title>Genome Sequence of an Erwinia amylovora Strain with Pathogenicity Restricted to Rubus Plants.</title>
        <authorList>
            <person name="Powney R."/>
            <person name="Smits T.H."/>
            <person name="Sawbridge T."/>
            <person name="Frey B."/>
            <person name="Blom J."/>
            <person name="Frey J.E."/>
            <person name="Plummer K.M."/>
            <person name="Beer S.V."/>
            <person name="Luck J."/>
            <person name="Duffy B."/>
            <person name="Rodoni B."/>
        </authorList>
    </citation>
    <scope>NUCLEOTIDE SEQUENCE</scope>
    <source>
        <strain evidence="5">ATCC BAA-2158</strain>
    </source>
</reference>
<dbReference type="PANTHER" id="PTHR43179:SF12">
    <property type="entry name" value="GALACTOFURANOSYLTRANSFERASE GLFT2"/>
    <property type="match status" value="1"/>
</dbReference>
<name>E5B5L2_ERWAM</name>
<feature type="domain" description="Glycosyltransferase 2-like" evidence="4">
    <location>
        <begin position="9"/>
        <end position="103"/>
    </location>
</feature>
<dbReference type="Pfam" id="PF00535">
    <property type="entry name" value="Glycos_transf_2"/>
    <property type="match status" value="1"/>
</dbReference>
<dbReference type="GO" id="GO:0016757">
    <property type="term" value="F:glycosyltransferase activity"/>
    <property type="evidence" value="ECO:0007669"/>
    <property type="project" value="UniProtKB-KW"/>
</dbReference>
<dbReference type="CAZy" id="GT2">
    <property type="family name" value="Glycosyltransferase Family 2"/>
</dbReference>
<keyword evidence="2" id="KW-0328">Glycosyltransferase</keyword>
<protein>
    <submittedName>
        <fullName evidence="5">Putative glycosyl transferase</fullName>
    </submittedName>
</protein>
<evidence type="ECO:0000259" key="4">
    <source>
        <dbReference type="Pfam" id="PF00535"/>
    </source>
</evidence>